<evidence type="ECO:0000313" key="2">
    <source>
        <dbReference type="Proteomes" id="UP000287996"/>
    </source>
</evidence>
<proteinExistence type="predicted"/>
<keyword evidence="2" id="KW-1185">Reference proteome</keyword>
<protein>
    <submittedName>
        <fullName evidence="1">Uncharacterized protein</fullName>
    </submittedName>
</protein>
<dbReference type="AlphaFoldDB" id="A0A432ZTP6"/>
<dbReference type="Proteomes" id="UP000287996">
    <property type="component" value="Unassembled WGS sequence"/>
</dbReference>
<reference evidence="1 2" key="1">
    <citation type="journal article" date="2011" name="Front. Microbiol.">
        <title>Genomic signatures of strain selection and enhancement in Bacillus atrophaeus var. globigii, a historical biowarfare simulant.</title>
        <authorList>
            <person name="Gibbons H.S."/>
            <person name="Broomall S.M."/>
            <person name="McNew L.A."/>
            <person name="Daligault H."/>
            <person name="Chapman C."/>
            <person name="Bruce D."/>
            <person name="Karavis M."/>
            <person name="Krepps M."/>
            <person name="McGregor P.A."/>
            <person name="Hong C."/>
            <person name="Park K.H."/>
            <person name="Akmal A."/>
            <person name="Feldman A."/>
            <person name="Lin J.S."/>
            <person name="Chang W.E."/>
            <person name="Higgs B.W."/>
            <person name="Demirev P."/>
            <person name="Lindquist J."/>
            <person name="Liem A."/>
            <person name="Fochler E."/>
            <person name="Read T.D."/>
            <person name="Tapia R."/>
            <person name="Johnson S."/>
            <person name="Bishop-Lilly K.A."/>
            <person name="Detter C."/>
            <person name="Han C."/>
            <person name="Sozhamannan S."/>
            <person name="Rosenzweig C.N."/>
            <person name="Skowronski E.W."/>
        </authorList>
    </citation>
    <scope>NUCLEOTIDE SEQUENCE [LARGE SCALE GENOMIC DNA]</scope>
    <source>
        <strain evidence="1 2">CC-PW-9</strain>
    </source>
</reference>
<name>A0A432ZTP6_9GAMM</name>
<organism evidence="1 2">
    <name type="scientific">Idiomarina tyrosinivorans</name>
    <dbReference type="NCBI Taxonomy" id="1445662"/>
    <lineage>
        <taxon>Bacteria</taxon>
        <taxon>Pseudomonadati</taxon>
        <taxon>Pseudomonadota</taxon>
        <taxon>Gammaproteobacteria</taxon>
        <taxon>Alteromonadales</taxon>
        <taxon>Idiomarinaceae</taxon>
        <taxon>Idiomarina</taxon>
    </lineage>
</organism>
<accession>A0A432ZTP6</accession>
<dbReference type="EMBL" id="PIQH01000001">
    <property type="protein sequence ID" value="RUO81221.1"/>
    <property type="molecule type" value="Genomic_DNA"/>
</dbReference>
<dbReference type="RefSeq" id="WP_126840568.1">
    <property type="nucleotide sequence ID" value="NZ_PIQH01000001.1"/>
</dbReference>
<sequence length="165" mass="18642">MEANTAITPSQLPEADKALLCAVQALLDGSAKFFASLALRNQASEMGSRYATNSRVVRLAEALVSQQIQGWRVMLDQQWLLTCLWYRHKAELINRRNNYTLSLASLLEHEQQVMTLLRSIPRRLETPVLKQHLASIIATLQIQHDNWTTGISDALEQKSDRSVSD</sequence>
<comment type="caution">
    <text evidence="1">The sequence shown here is derived from an EMBL/GenBank/DDBJ whole genome shotgun (WGS) entry which is preliminary data.</text>
</comment>
<gene>
    <name evidence="1" type="ORF">CWI84_00175</name>
</gene>
<evidence type="ECO:0000313" key="1">
    <source>
        <dbReference type="EMBL" id="RUO81221.1"/>
    </source>
</evidence>